<protein>
    <submittedName>
        <fullName evidence="2">Uncharacterized protein</fullName>
    </submittedName>
</protein>
<keyword evidence="3" id="KW-1185">Reference proteome</keyword>
<proteinExistence type="predicted"/>
<accession>A0A3Q7FUA3</accession>
<reference evidence="2" key="2">
    <citation type="submission" date="2019-01" db="UniProtKB">
        <authorList>
            <consortium name="EnsemblPlants"/>
        </authorList>
    </citation>
    <scope>IDENTIFICATION</scope>
    <source>
        <strain evidence="2">cv. Heinz 1706</strain>
    </source>
</reference>
<keyword evidence="1" id="KW-1133">Transmembrane helix</keyword>
<evidence type="ECO:0000256" key="1">
    <source>
        <dbReference type="SAM" id="Phobius"/>
    </source>
</evidence>
<evidence type="ECO:0000313" key="3">
    <source>
        <dbReference type="Proteomes" id="UP000004994"/>
    </source>
</evidence>
<keyword evidence="1" id="KW-0472">Membrane</keyword>
<name>A0A3Q7FUA3_SOLLC</name>
<dbReference type="Gramene" id="Solyc03g116243.1.1">
    <property type="protein sequence ID" value="Solyc03g116243.1.1"/>
    <property type="gene ID" value="Solyc03g116243.1"/>
</dbReference>
<evidence type="ECO:0000313" key="2">
    <source>
        <dbReference type="EnsemblPlants" id="Solyc03g116243.1.1"/>
    </source>
</evidence>
<organism evidence="2">
    <name type="scientific">Solanum lycopersicum</name>
    <name type="common">Tomato</name>
    <name type="synonym">Lycopersicon esculentum</name>
    <dbReference type="NCBI Taxonomy" id="4081"/>
    <lineage>
        <taxon>Eukaryota</taxon>
        <taxon>Viridiplantae</taxon>
        <taxon>Streptophyta</taxon>
        <taxon>Embryophyta</taxon>
        <taxon>Tracheophyta</taxon>
        <taxon>Spermatophyta</taxon>
        <taxon>Magnoliopsida</taxon>
        <taxon>eudicotyledons</taxon>
        <taxon>Gunneridae</taxon>
        <taxon>Pentapetalae</taxon>
        <taxon>asterids</taxon>
        <taxon>lamiids</taxon>
        <taxon>Solanales</taxon>
        <taxon>Solanaceae</taxon>
        <taxon>Solanoideae</taxon>
        <taxon>Solaneae</taxon>
        <taxon>Solanum</taxon>
        <taxon>Solanum subgen. Lycopersicon</taxon>
    </lineage>
</organism>
<dbReference type="InParanoid" id="A0A3Q7FUA3"/>
<dbReference type="AlphaFoldDB" id="A0A3Q7FUA3"/>
<feature type="transmembrane region" description="Helical" evidence="1">
    <location>
        <begin position="12"/>
        <end position="31"/>
    </location>
</feature>
<dbReference type="EnsemblPlants" id="Solyc03g116243.1.1">
    <property type="protein sequence ID" value="Solyc03g116243.1.1"/>
    <property type="gene ID" value="Solyc03g116243.1"/>
</dbReference>
<sequence>MNPKQQFQSNDLLNFSVWIVHECIACLVMFFSNIKSEEEQTSVVRRSASAKNLNVELDVCDIIKRTRCFAERNYLQLVYEYRENNSLAHKCLYEMCANIDEEHYCILRQ</sequence>
<reference evidence="2" key="1">
    <citation type="journal article" date="2012" name="Nature">
        <title>The tomato genome sequence provides insights into fleshy fruit evolution.</title>
        <authorList>
            <consortium name="Tomato Genome Consortium"/>
        </authorList>
    </citation>
    <scope>NUCLEOTIDE SEQUENCE [LARGE SCALE GENOMIC DNA]</scope>
    <source>
        <strain evidence="2">cv. Heinz 1706</strain>
    </source>
</reference>
<dbReference type="Proteomes" id="UP000004994">
    <property type="component" value="Chromosome 3"/>
</dbReference>
<keyword evidence="1" id="KW-0812">Transmembrane</keyword>